<dbReference type="InterPro" id="IPR006976">
    <property type="entry name" value="VanZ-like"/>
</dbReference>
<evidence type="ECO:0000313" key="3">
    <source>
        <dbReference type="EMBL" id="OGC62899.1"/>
    </source>
</evidence>
<feature type="transmembrane region" description="Helical" evidence="1">
    <location>
        <begin position="89"/>
        <end position="111"/>
    </location>
</feature>
<keyword evidence="1" id="KW-0472">Membrane</keyword>
<dbReference type="NCBIfam" id="NF037970">
    <property type="entry name" value="vanZ_1"/>
    <property type="match status" value="1"/>
</dbReference>
<protein>
    <recommendedName>
        <fullName evidence="2">VanZ-like domain-containing protein</fullName>
    </recommendedName>
</protein>
<reference evidence="3 4" key="1">
    <citation type="journal article" date="2016" name="Nat. Commun.">
        <title>Thousands of microbial genomes shed light on interconnected biogeochemical processes in an aquifer system.</title>
        <authorList>
            <person name="Anantharaman K."/>
            <person name="Brown C.T."/>
            <person name="Hug L.A."/>
            <person name="Sharon I."/>
            <person name="Castelle C.J."/>
            <person name="Probst A.J."/>
            <person name="Thomas B.C."/>
            <person name="Singh A."/>
            <person name="Wilkins M.J."/>
            <person name="Karaoz U."/>
            <person name="Brodie E.L."/>
            <person name="Williams K.H."/>
            <person name="Hubbard S.S."/>
            <person name="Banfield J.F."/>
        </authorList>
    </citation>
    <scope>NUCLEOTIDE SEQUENCE [LARGE SCALE GENOMIC DNA]</scope>
</reference>
<evidence type="ECO:0000256" key="1">
    <source>
        <dbReference type="SAM" id="Phobius"/>
    </source>
</evidence>
<comment type="caution">
    <text evidence="3">The sequence shown here is derived from an EMBL/GenBank/DDBJ whole genome shotgun (WGS) entry which is preliminary data.</text>
</comment>
<feature type="transmembrane region" description="Helical" evidence="1">
    <location>
        <begin position="30"/>
        <end position="54"/>
    </location>
</feature>
<evidence type="ECO:0000313" key="4">
    <source>
        <dbReference type="Proteomes" id="UP000176614"/>
    </source>
</evidence>
<keyword evidence="1" id="KW-0812">Transmembrane</keyword>
<evidence type="ECO:0000259" key="2">
    <source>
        <dbReference type="Pfam" id="PF04892"/>
    </source>
</evidence>
<name>A0A1F4W0E9_UNCKA</name>
<dbReference type="AlphaFoldDB" id="A0A1F4W0E9"/>
<gene>
    <name evidence="3" type="ORF">A2264_03405</name>
</gene>
<proteinExistence type="predicted"/>
<dbReference type="Pfam" id="PF04892">
    <property type="entry name" value="VanZ"/>
    <property type="match status" value="1"/>
</dbReference>
<feature type="domain" description="VanZ-like" evidence="2">
    <location>
        <begin position="44"/>
        <end position="108"/>
    </location>
</feature>
<dbReference type="Proteomes" id="UP000176614">
    <property type="component" value="Unassembled WGS sequence"/>
</dbReference>
<keyword evidence="1" id="KW-1133">Transmembrane helix</keyword>
<accession>A0A1F4W0E9</accession>
<feature type="transmembrane region" description="Helical" evidence="1">
    <location>
        <begin position="66"/>
        <end position="83"/>
    </location>
</feature>
<sequence>MERKLTNWIYPLILMVAILLGASITKKQELALGIATEGAHLNEHFLLFTALCVAFFKPTKHIGKSFVFATVYGVLVELYQFFLPYRSSTLYDAGIDALGALLGVVFLWKLLPILPKKLKNLLLN</sequence>
<dbReference type="EMBL" id="MEVT01000011">
    <property type="protein sequence ID" value="OGC62899.1"/>
    <property type="molecule type" value="Genomic_DNA"/>
</dbReference>
<feature type="transmembrane region" description="Helical" evidence="1">
    <location>
        <begin position="7"/>
        <end position="24"/>
    </location>
</feature>
<organism evidence="3 4">
    <name type="scientific">candidate division WWE3 bacterium RIFOXYA2_FULL_46_9</name>
    <dbReference type="NCBI Taxonomy" id="1802636"/>
    <lineage>
        <taxon>Bacteria</taxon>
        <taxon>Katanobacteria</taxon>
    </lineage>
</organism>